<accession>A0A9N9CK85</accession>
<reference evidence="2" key="1">
    <citation type="submission" date="2021-06" db="EMBL/GenBank/DDBJ databases">
        <authorList>
            <person name="Kallberg Y."/>
            <person name="Tangrot J."/>
            <person name="Rosling A."/>
        </authorList>
    </citation>
    <scope>NUCLEOTIDE SEQUENCE</scope>
    <source>
        <strain evidence="2">CL551</strain>
    </source>
</reference>
<name>A0A9N9CK85_9GLOM</name>
<comment type="caution">
    <text evidence="2">The sequence shown here is derived from an EMBL/GenBank/DDBJ whole genome shotgun (WGS) entry which is preliminary data.</text>
</comment>
<dbReference type="InterPro" id="IPR057135">
    <property type="entry name" value="At4g27190-like_LRR"/>
</dbReference>
<evidence type="ECO:0000259" key="1">
    <source>
        <dbReference type="Pfam" id="PF23247"/>
    </source>
</evidence>
<dbReference type="EMBL" id="CAJVPV010006512">
    <property type="protein sequence ID" value="CAG8606269.1"/>
    <property type="molecule type" value="Genomic_DNA"/>
</dbReference>
<sequence length="315" mass="36815">MVPKLNDDCIKEILEFLYDDTRTLFSCLLVSRVWCRIGVIILWRNPWRNPHDWRPQFDSILSFLSEDSIKALREKRIIVRPTKPQLFDYLEYVQSVTSLGIMSIRYQVIKLRYITCVENDTDENSDVVQDKKHNAVQQQNAFQDELWKLFLRKGVNLKSIGIFEPPPSVSQFPEAMRNLSRLESLNCLSIVSIGRVRIYEDLVQICRNLKSLYIDGCNDNPVIAEIISVQNGLKELEIINTRKVQNLPLIGYSLATKQGNSLEEITFRFHICLSSVVLNCLKNLKRIYLLDHRDPLELKILEEVKIKDLKIERYT</sequence>
<dbReference type="Pfam" id="PF23247">
    <property type="entry name" value="LRR_RPS2"/>
    <property type="match status" value="1"/>
</dbReference>
<dbReference type="AlphaFoldDB" id="A0A9N9CK85"/>
<evidence type="ECO:0000313" key="3">
    <source>
        <dbReference type="Proteomes" id="UP000789342"/>
    </source>
</evidence>
<keyword evidence="3" id="KW-1185">Reference proteome</keyword>
<dbReference type="InterPro" id="IPR032675">
    <property type="entry name" value="LRR_dom_sf"/>
</dbReference>
<dbReference type="Proteomes" id="UP000789342">
    <property type="component" value="Unassembled WGS sequence"/>
</dbReference>
<dbReference type="OrthoDB" id="2475272at2759"/>
<protein>
    <submittedName>
        <fullName evidence="2">16081_t:CDS:1</fullName>
    </submittedName>
</protein>
<evidence type="ECO:0000313" key="2">
    <source>
        <dbReference type="EMBL" id="CAG8606269.1"/>
    </source>
</evidence>
<proteinExistence type="predicted"/>
<dbReference type="Gene3D" id="3.80.10.10">
    <property type="entry name" value="Ribonuclease Inhibitor"/>
    <property type="match status" value="1"/>
</dbReference>
<organism evidence="2 3">
    <name type="scientific">Acaulospora morrowiae</name>
    <dbReference type="NCBI Taxonomy" id="94023"/>
    <lineage>
        <taxon>Eukaryota</taxon>
        <taxon>Fungi</taxon>
        <taxon>Fungi incertae sedis</taxon>
        <taxon>Mucoromycota</taxon>
        <taxon>Glomeromycotina</taxon>
        <taxon>Glomeromycetes</taxon>
        <taxon>Diversisporales</taxon>
        <taxon>Acaulosporaceae</taxon>
        <taxon>Acaulospora</taxon>
    </lineage>
</organism>
<feature type="domain" description="Disease resistance protein At4g27190-like leucine-rich repeats" evidence="1">
    <location>
        <begin position="205"/>
        <end position="308"/>
    </location>
</feature>
<dbReference type="SUPFAM" id="SSF52047">
    <property type="entry name" value="RNI-like"/>
    <property type="match status" value="1"/>
</dbReference>
<gene>
    <name evidence="2" type="ORF">AMORRO_LOCUS8009</name>
</gene>